<dbReference type="AlphaFoldDB" id="E3NQ08"/>
<organism evidence="3">
    <name type="scientific">Caenorhabditis remanei</name>
    <name type="common">Caenorhabditis vulgaris</name>
    <dbReference type="NCBI Taxonomy" id="31234"/>
    <lineage>
        <taxon>Eukaryota</taxon>
        <taxon>Metazoa</taxon>
        <taxon>Ecdysozoa</taxon>
        <taxon>Nematoda</taxon>
        <taxon>Chromadorea</taxon>
        <taxon>Rhabditida</taxon>
        <taxon>Rhabditina</taxon>
        <taxon>Rhabditomorpha</taxon>
        <taxon>Rhabditoidea</taxon>
        <taxon>Rhabditidae</taxon>
        <taxon>Peloderinae</taxon>
        <taxon>Caenorhabditis</taxon>
    </lineage>
</organism>
<feature type="compositionally biased region" description="Basic and acidic residues" evidence="1">
    <location>
        <begin position="1"/>
        <end position="17"/>
    </location>
</feature>
<accession>E3NQ08</accession>
<feature type="compositionally biased region" description="Basic and acidic residues" evidence="1">
    <location>
        <begin position="492"/>
        <end position="503"/>
    </location>
</feature>
<dbReference type="EMBL" id="DS269446">
    <property type="protein sequence ID" value="EFO83940.1"/>
    <property type="molecule type" value="Genomic_DNA"/>
</dbReference>
<evidence type="ECO:0000313" key="3">
    <source>
        <dbReference type="Proteomes" id="UP000008281"/>
    </source>
</evidence>
<dbReference type="HOGENOM" id="CLU_622946_0_0_1"/>
<feature type="region of interest" description="Disordered" evidence="1">
    <location>
        <begin position="492"/>
        <end position="517"/>
    </location>
</feature>
<keyword evidence="3" id="KW-1185">Reference proteome</keyword>
<evidence type="ECO:0000313" key="2">
    <source>
        <dbReference type="EMBL" id="EFO83940.1"/>
    </source>
</evidence>
<proteinExistence type="predicted"/>
<feature type="region of interest" description="Disordered" evidence="1">
    <location>
        <begin position="294"/>
        <end position="316"/>
    </location>
</feature>
<evidence type="ECO:0000256" key="1">
    <source>
        <dbReference type="SAM" id="MobiDB-lite"/>
    </source>
</evidence>
<feature type="region of interest" description="Disordered" evidence="1">
    <location>
        <begin position="1"/>
        <end position="29"/>
    </location>
</feature>
<sequence length="517" mass="60342">MAEKEEDGPKSKDDAEKSVVPVIPETSEDNIVEKDEKKIEEKCKCALMQKKIITFSGAAKSRKKKEEKCEFWDCWVLGRSEITVDFETSHTFSAPKSVVSCETPSKNERRRKKRIEKGNLGGLTPKIPFLLEISPEKLVVPPSEPLEVTIKNPTQDTQSLCCTFDSYYFLVDFKDAKSSGQQGVTPAAAYGCYELGPGESCSLTVRTTDREIDQSVDLKTLMEGSYNVIKPFAHLPRLKDRSNIIDISFYNHKRPEGFLRFEYRKKEKRTNAKWVVRKQQLHLTDDIQEMIRLEDEKTKEKEKDNDGTKAVSKNETTTDPNSLEYMKFYRMKLIYDATRSHQKWRASWGEQLRNDDEGTYRVFYVPPDFVVDQFVWKAENYNQTLGTKEENAAFWRRIFVKEDIRDNYGRKEALLDRNVGFGKHDFTAETLEESLEKAEKFLEDQSEEYRKKFEGYIEKEQKNKKEREELEKEEELKTACEIVQPLQPVKVDQKVDQKEEKKEEKKKKKKNPCCSIC</sequence>
<protein>
    <submittedName>
        <fullName evidence="2">Uncharacterized protein</fullName>
    </submittedName>
</protein>
<reference evidence="2" key="1">
    <citation type="submission" date="2007-07" db="EMBL/GenBank/DDBJ databases">
        <title>PCAP assembly of the Caenorhabditis remanei genome.</title>
        <authorList>
            <consortium name="The Caenorhabditis remanei Sequencing Consortium"/>
            <person name="Wilson R.K."/>
        </authorList>
    </citation>
    <scope>NUCLEOTIDE SEQUENCE [LARGE SCALE GENOMIC DNA]</scope>
    <source>
        <strain evidence="2">PB4641</strain>
    </source>
</reference>
<dbReference type="InParanoid" id="E3NQ08"/>
<gene>
    <name evidence="2" type="ORF">CRE_29270</name>
</gene>
<feature type="compositionally biased region" description="Basic and acidic residues" evidence="1">
    <location>
        <begin position="294"/>
        <end position="307"/>
    </location>
</feature>
<name>E3NQ08_CAERE</name>
<dbReference type="Proteomes" id="UP000008281">
    <property type="component" value="Unassembled WGS sequence"/>
</dbReference>